<dbReference type="AlphaFoldDB" id="A0ABD1TGV9"/>
<evidence type="ECO:0000256" key="1">
    <source>
        <dbReference type="ARBA" id="ARBA00022741"/>
    </source>
</evidence>
<dbReference type="SUPFAM" id="SSF100920">
    <property type="entry name" value="Heat shock protein 70kD (HSP70), peptide-binding domain"/>
    <property type="match status" value="1"/>
</dbReference>
<comment type="similarity">
    <text evidence="3">Belongs to the heat shock protein 70 family.</text>
</comment>
<name>A0ABD1TGV9_9LAMI</name>
<dbReference type="Gene3D" id="3.30.420.40">
    <property type="match status" value="2"/>
</dbReference>
<evidence type="ECO:0000256" key="2">
    <source>
        <dbReference type="ARBA" id="ARBA00022840"/>
    </source>
</evidence>
<keyword evidence="4" id="KW-0346">Stress response</keyword>
<dbReference type="FunFam" id="3.30.420.40:FF:000020">
    <property type="entry name" value="Chaperone protein HscA homolog"/>
    <property type="match status" value="1"/>
</dbReference>
<dbReference type="InterPro" id="IPR029048">
    <property type="entry name" value="HSP70_C_sf"/>
</dbReference>
<dbReference type="Pfam" id="PF00012">
    <property type="entry name" value="HSP70"/>
    <property type="match status" value="1"/>
</dbReference>
<proteinExistence type="inferred from homology"/>
<dbReference type="FunFam" id="2.60.34.10:FF:000014">
    <property type="entry name" value="Chaperone protein DnaK HSP70"/>
    <property type="match status" value="1"/>
</dbReference>
<dbReference type="InterPro" id="IPR043129">
    <property type="entry name" value="ATPase_NBD"/>
</dbReference>
<reference evidence="5" key="1">
    <citation type="submission" date="2024-07" db="EMBL/GenBank/DDBJ databases">
        <title>Two chromosome-level genome assemblies of Korean endemic species Abeliophyllum distichum and Forsythia ovata (Oleaceae).</title>
        <authorList>
            <person name="Jang H."/>
        </authorList>
    </citation>
    <scope>NUCLEOTIDE SEQUENCE [LARGE SCALE GENOMIC DNA]</scope>
</reference>
<dbReference type="PROSITE" id="PS00329">
    <property type="entry name" value="HSP70_2"/>
    <property type="match status" value="1"/>
</dbReference>
<dbReference type="Gene3D" id="3.90.640.10">
    <property type="entry name" value="Actin, Chain A, domain 4"/>
    <property type="match status" value="1"/>
</dbReference>
<dbReference type="InterPro" id="IPR029047">
    <property type="entry name" value="HSP70_peptide-bd_sf"/>
</dbReference>
<dbReference type="EMBL" id="JBFOLK010000005">
    <property type="protein sequence ID" value="KAL2511982.1"/>
    <property type="molecule type" value="Genomic_DNA"/>
</dbReference>
<dbReference type="Proteomes" id="UP001604336">
    <property type="component" value="Unassembled WGS sequence"/>
</dbReference>
<dbReference type="FunFam" id="1.20.1270.10:FF:000001">
    <property type="entry name" value="Molecular chaperone DnaK"/>
    <property type="match status" value="1"/>
</dbReference>
<dbReference type="FunFam" id="3.30.420.40:FF:000004">
    <property type="entry name" value="Molecular chaperone DnaK"/>
    <property type="match status" value="1"/>
</dbReference>
<dbReference type="Gene3D" id="2.60.34.10">
    <property type="entry name" value="Substrate Binding Domain Of DNAk, Chain A, domain 1"/>
    <property type="match status" value="1"/>
</dbReference>
<evidence type="ECO:0000313" key="5">
    <source>
        <dbReference type="Proteomes" id="UP001604336"/>
    </source>
</evidence>
<dbReference type="InterPro" id="IPR018181">
    <property type="entry name" value="Heat_shock_70_CS"/>
</dbReference>
<organism evidence="4 5">
    <name type="scientific">Abeliophyllum distichum</name>
    <dbReference type="NCBI Taxonomy" id="126358"/>
    <lineage>
        <taxon>Eukaryota</taxon>
        <taxon>Viridiplantae</taxon>
        <taxon>Streptophyta</taxon>
        <taxon>Embryophyta</taxon>
        <taxon>Tracheophyta</taxon>
        <taxon>Spermatophyta</taxon>
        <taxon>Magnoliopsida</taxon>
        <taxon>eudicotyledons</taxon>
        <taxon>Gunneridae</taxon>
        <taxon>Pentapetalae</taxon>
        <taxon>asterids</taxon>
        <taxon>lamiids</taxon>
        <taxon>Lamiales</taxon>
        <taxon>Oleaceae</taxon>
        <taxon>Forsythieae</taxon>
        <taxon>Abeliophyllum</taxon>
    </lineage>
</organism>
<accession>A0ABD1TGV9</accession>
<dbReference type="CDD" id="cd11733">
    <property type="entry name" value="ASKHA_NBD_HSP70_HSPA9"/>
    <property type="match status" value="1"/>
</dbReference>
<evidence type="ECO:0000313" key="4">
    <source>
        <dbReference type="EMBL" id="KAL2511982.1"/>
    </source>
</evidence>
<dbReference type="PROSITE" id="PS01036">
    <property type="entry name" value="HSP70_3"/>
    <property type="match status" value="1"/>
</dbReference>
<keyword evidence="2 3" id="KW-0067">ATP-binding</keyword>
<evidence type="ECO:0000256" key="3">
    <source>
        <dbReference type="RuleBase" id="RU003322"/>
    </source>
</evidence>
<dbReference type="InterPro" id="IPR013126">
    <property type="entry name" value="Hsp_70_fam"/>
</dbReference>
<dbReference type="FunFam" id="3.90.640.10:FF:000003">
    <property type="entry name" value="Molecular chaperone DnaK"/>
    <property type="match status" value="1"/>
</dbReference>
<dbReference type="FunFam" id="3.30.30.30:FF:000003">
    <property type="entry name" value="Heat shock protein 9"/>
    <property type="match status" value="1"/>
</dbReference>
<dbReference type="PROSITE" id="PS00297">
    <property type="entry name" value="HSP70_1"/>
    <property type="match status" value="1"/>
</dbReference>
<dbReference type="SUPFAM" id="SSF53067">
    <property type="entry name" value="Actin-like ATPase domain"/>
    <property type="match status" value="2"/>
</dbReference>
<dbReference type="GO" id="GO:0005737">
    <property type="term" value="C:cytoplasm"/>
    <property type="evidence" value="ECO:0007669"/>
    <property type="project" value="UniProtKB-ARBA"/>
</dbReference>
<keyword evidence="1 3" id="KW-0547">Nucleotide-binding</keyword>
<dbReference type="Gene3D" id="1.20.1270.10">
    <property type="match status" value="1"/>
</dbReference>
<protein>
    <submittedName>
        <fullName evidence="4">Heat shock 70 kDa protein 10</fullName>
    </submittedName>
</protein>
<dbReference type="Gene3D" id="3.30.30.30">
    <property type="match status" value="1"/>
</dbReference>
<dbReference type="GO" id="GO:0005524">
    <property type="term" value="F:ATP binding"/>
    <property type="evidence" value="ECO:0007669"/>
    <property type="project" value="UniProtKB-KW"/>
</dbReference>
<sequence>MATAVLLRSLRRREFSSSPISAYKTLTGSIRPSWAFGNKWSGLARTFSTKPSGNDVIGIDLGTTNSCVAVMEGKNPKVIENSEGARTTPSVVAFNQKGELLVGTPAKRQAVTNPTNTVFGTKRLIGRRFDDPQTQKEMKMVPYKIVRGPNGDAWVEANGQQYSPSQIGAFILTKMKETAEAYLGKSVNKAVITVPAYFNDAQRQATKDAGRIAGLDVQRIINEPTAAALSYGMNNKEGLIAVFDLGGGTFDISILEISNGVFEVKATNGDTFLGGEDFDNTLLEFLAEKAKIELSSTSQTEINLPFITADASGAKHLNITLTRSKFETLVNLLIERTRTPCKSCLKDAGISTKEVDEVLLVGGMTRVPKVQEIVAEIFGKSPSKGVNPDEAVALGAAIQGGILRGDVKELLLLDVTPLSLGIETLGGIFTRLINRNTTIPTKKSQTFSTAADNQTQVGIKVLQGEREMAADNKLLGEFELVGVPPAPRGMPQIEVTFDIDANGIVTVSAKDKTTGKEQQITIRSSGGLSEDEIEKMVKEAEMHLQKDQERKALIDLKNNADTTIYSIEKSLNEYRDKVPSEVVSEIESAISDLRNAMATDNIDEIKVKLDAANKAVSKIGQAHVWWWFLLARWFSGRRPGPRGRV</sequence>
<dbReference type="PANTHER" id="PTHR19375">
    <property type="entry name" value="HEAT SHOCK PROTEIN 70KDA"/>
    <property type="match status" value="1"/>
</dbReference>
<keyword evidence="5" id="KW-1185">Reference proteome</keyword>
<dbReference type="InterPro" id="IPR012725">
    <property type="entry name" value="Chaperone_DnaK"/>
</dbReference>
<dbReference type="PRINTS" id="PR00301">
    <property type="entry name" value="HEATSHOCK70"/>
</dbReference>
<dbReference type="GO" id="GO:0009408">
    <property type="term" value="P:response to heat"/>
    <property type="evidence" value="ECO:0007669"/>
    <property type="project" value="UniProtKB-ARBA"/>
</dbReference>
<dbReference type="HAMAP" id="MF_00332">
    <property type="entry name" value="DnaK"/>
    <property type="match status" value="1"/>
</dbReference>
<gene>
    <name evidence="4" type="ORF">Adt_17582</name>
</gene>
<comment type="caution">
    <text evidence="4">The sequence shown here is derived from an EMBL/GenBank/DDBJ whole genome shotgun (WGS) entry which is preliminary data.</text>
</comment>